<dbReference type="PANTHER" id="PTHR12992:SF11">
    <property type="entry name" value="MITOCHONDRIAL COENZYME A DIPHOSPHATASE NUDT8"/>
    <property type="match status" value="1"/>
</dbReference>
<evidence type="ECO:0000256" key="5">
    <source>
        <dbReference type="ARBA" id="ARBA00022842"/>
    </source>
</evidence>
<dbReference type="PANTHER" id="PTHR12992">
    <property type="entry name" value="NUDIX HYDROLASE"/>
    <property type="match status" value="1"/>
</dbReference>
<proteinExistence type="predicted"/>
<sequence length="204" mass="23772">MLEEIEKIFINRKPSIIGEYKRSAVMLLLNEEDGETYLIFEERAHNLRHQPGDICFPGGKIEKNEFPKETAIRETMEELNLKSEDIDLIGEMDYFISPYGSIMYPFVAKTKANNIYPSKDEVDHIIKVPIKFFLENEPLSYDMEVAPSLKDDFPYHLVKGGKNYKFSRGKLTQFFYKYEGNVIWGFTAMIVKKFAEIIKKEASD</sequence>
<dbReference type="InterPro" id="IPR015797">
    <property type="entry name" value="NUDIX_hydrolase-like_dom_sf"/>
</dbReference>
<keyword evidence="3" id="KW-0479">Metal-binding</keyword>
<evidence type="ECO:0000313" key="9">
    <source>
        <dbReference type="Proteomes" id="UP001623591"/>
    </source>
</evidence>
<evidence type="ECO:0000256" key="1">
    <source>
        <dbReference type="ARBA" id="ARBA00001936"/>
    </source>
</evidence>
<keyword evidence="5" id="KW-0460">Magnesium</keyword>
<evidence type="ECO:0000256" key="6">
    <source>
        <dbReference type="ARBA" id="ARBA00023211"/>
    </source>
</evidence>
<dbReference type="RefSeq" id="WP_406770238.1">
    <property type="nucleotide sequence ID" value="NZ_JBJHZZ010000009.1"/>
</dbReference>
<dbReference type="SUPFAM" id="SSF55811">
    <property type="entry name" value="Nudix"/>
    <property type="match status" value="1"/>
</dbReference>
<comment type="caution">
    <text evidence="8">The sequence shown here is derived from an EMBL/GenBank/DDBJ whole genome shotgun (WGS) entry which is preliminary data.</text>
</comment>
<evidence type="ECO:0000256" key="3">
    <source>
        <dbReference type="ARBA" id="ARBA00022723"/>
    </source>
</evidence>
<dbReference type="InterPro" id="IPR045121">
    <property type="entry name" value="CoAse"/>
</dbReference>
<dbReference type="InterPro" id="IPR000086">
    <property type="entry name" value="NUDIX_hydrolase_dom"/>
</dbReference>
<dbReference type="InterPro" id="IPR020084">
    <property type="entry name" value="NUDIX_hydrolase_CS"/>
</dbReference>
<keyword evidence="9" id="KW-1185">Reference proteome</keyword>
<dbReference type="GO" id="GO:0035539">
    <property type="term" value="F:8-oxo-7,8-dihydrodeoxyguanosine triphosphate pyrophosphatase activity"/>
    <property type="evidence" value="ECO:0007669"/>
    <property type="project" value="UniProtKB-EC"/>
</dbReference>
<dbReference type="Gene3D" id="3.90.79.10">
    <property type="entry name" value="Nucleoside Triphosphate Pyrophosphohydrolase"/>
    <property type="match status" value="1"/>
</dbReference>
<dbReference type="Pfam" id="PF00293">
    <property type="entry name" value="NUDIX"/>
    <property type="match status" value="1"/>
</dbReference>
<reference evidence="8 9" key="1">
    <citation type="submission" date="2024-11" db="EMBL/GenBank/DDBJ databases">
        <authorList>
            <person name="Heng Y.C."/>
            <person name="Lim A.C.H."/>
            <person name="Lee J.K.Y."/>
            <person name="Kittelmann S."/>
        </authorList>
    </citation>
    <scope>NUCLEOTIDE SEQUENCE [LARGE SCALE GENOMIC DNA]</scope>
    <source>
        <strain evidence="8 9">WILCCON 0185</strain>
    </source>
</reference>
<name>A0ABW8T7W6_9CLOT</name>
<dbReference type="PROSITE" id="PS00893">
    <property type="entry name" value="NUDIX_BOX"/>
    <property type="match status" value="1"/>
</dbReference>
<evidence type="ECO:0000259" key="7">
    <source>
        <dbReference type="PROSITE" id="PS51462"/>
    </source>
</evidence>
<comment type="cofactor">
    <cofactor evidence="2">
        <name>Mg(2+)</name>
        <dbReference type="ChEBI" id="CHEBI:18420"/>
    </cofactor>
</comment>
<keyword evidence="6" id="KW-0464">Manganese</keyword>
<dbReference type="EMBL" id="JBJHZZ010000009">
    <property type="protein sequence ID" value="MFL0247808.1"/>
    <property type="molecule type" value="Genomic_DNA"/>
</dbReference>
<protein>
    <submittedName>
        <fullName evidence="8">NUDIX hydrolase</fullName>
        <ecNumber evidence="8">3.6.1.55</ecNumber>
    </submittedName>
</protein>
<keyword evidence="4 8" id="KW-0378">Hydrolase</keyword>
<dbReference type="PROSITE" id="PS51462">
    <property type="entry name" value="NUDIX"/>
    <property type="match status" value="1"/>
</dbReference>
<accession>A0ABW8T7W6</accession>
<comment type="cofactor">
    <cofactor evidence="1">
        <name>Mn(2+)</name>
        <dbReference type="ChEBI" id="CHEBI:29035"/>
    </cofactor>
</comment>
<dbReference type="Proteomes" id="UP001623591">
    <property type="component" value="Unassembled WGS sequence"/>
</dbReference>
<evidence type="ECO:0000256" key="2">
    <source>
        <dbReference type="ARBA" id="ARBA00001946"/>
    </source>
</evidence>
<dbReference type="CDD" id="cd03426">
    <property type="entry name" value="NUDIX_CoAse_Nudt7"/>
    <property type="match status" value="1"/>
</dbReference>
<dbReference type="EC" id="3.6.1.55" evidence="8"/>
<organism evidence="8 9">
    <name type="scientific">Candidatus Clostridium stratigraminis</name>
    <dbReference type="NCBI Taxonomy" id="3381661"/>
    <lineage>
        <taxon>Bacteria</taxon>
        <taxon>Bacillati</taxon>
        <taxon>Bacillota</taxon>
        <taxon>Clostridia</taxon>
        <taxon>Eubacteriales</taxon>
        <taxon>Clostridiaceae</taxon>
        <taxon>Clostridium</taxon>
    </lineage>
</organism>
<evidence type="ECO:0000256" key="4">
    <source>
        <dbReference type="ARBA" id="ARBA00022801"/>
    </source>
</evidence>
<evidence type="ECO:0000313" key="8">
    <source>
        <dbReference type="EMBL" id="MFL0247808.1"/>
    </source>
</evidence>
<gene>
    <name evidence="8" type="ORF">ACJDUG_12585</name>
</gene>
<feature type="domain" description="Nudix hydrolase" evidence="7">
    <location>
        <begin position="19"/>
        <end position="151"/>
    </location>
</feature>